<evidence type="ECO:0000313" key="2">
    <source>
        <dbReference type="EMBL" id="GJS67300.1"/>
    </source>
</evidence>
<evidence type="ECO:0000256" key="1">
    <source>
        <dbReference type="SAM" id="MobiDB-lite"/>
    </source>
</evidence>
<feature type="compositionally biased region" description="Polar residues" evidence="1">
    <location>
        <begin position="18"/>
        <end position="35"/>
    </location>
</feature>
<reference evidence="2" key="1">
    <citation type="journal article" date="2022" name="Int. J. Mol. Sci.">
        <title>Draft Genome of Tanacetum Coccineum: Genomic Comparison of Closely Related Tanacetum-Family Plants.</title>
        <authorList>
            <person name="Yamashiro T."/>
            <person name="Shiraishi A."/>
            <person name="Nakayama K."/>
            <person name="Satake H."/>
        </authorList>
    </citation>
    <scope>NUCLEOTIDE SEQUENCE</scope>
</reference>
<dbReference type="Proteomes" id="UP001151760">
    <property type="component" value="Unassembled WGS sequence"/>
</dbReference>
<keyword evidence="3" id="KW-1185">Reference proteome</keyword>
<reference evidence="2" key="2">
    <citation type="submission" date="2022-01" db="EMBL/GenBank/DDBJ databases">
        <authorList>
            <person name="Yamashiro T."/>
            <person name="Shiraishi A."/>
            <person name="Satake H."/>
            <person name="Nakayama K."/>
        </authorList>
    </citation>
    <scope>NUCLEOTIDE SEQUENCE</scope>
</reference>
<feature type="region of interest" description="Disordered" evidence="1">
    <location>
        <begin position="1"/>
        <end position="35"/>
    </location>
</feature>
<accession>A0ABQ4XR58</accession>
<comment type="caution">
    <text evidence="2">The sequence shown here is derived from an EMBL/GenBank/DDBJ whole genome shotgun (WGS) entry which is preliminary data.</text>
</comment>
<protein>
    <submittedName>
        <fullName evidence="2">Uncharacterized protein</fullName>
    </submittedName>
</protein>
<gene>
    <name evidence="2" type="ORF">Tco_0681864</name>
</gene>
<evidence type="ECO:0000313" key="3">
    <source>
        <dbReference type="Proteomes" id="UP001151760"/>
    </source>
</evidence>
<feature type="compositionally biased region" description="Basic and acidic residues" evidence="1">
    <location>
        <begin position="1"/>
        <end position="12"/>
    </location>
</feature>
<dbReference type="EMBL" id="BQNB010009708">
    <property type="protein sequence ID" value="GJS67300.1"/>
    <property type="molecule type" value="Genomic_DNA"/>
</dbReference>
<proteinExistence type="predicted"/>
<name>A0ABQ4XR58_9ASTR</name>
<organism evidence="2 3">
    <name type="scientific">Tanacetum coccineum</name>
    <dbReference type="NCBI Taxonomy" id="301880"/>
    <lineage>
        <taxon>Eukaryota</taxon>
        <taxon>Viridiplantae</taxon>
        <taxon>Streptophyta</taxon>
        <taxon>Embryophyta</taxon>
        <taxon>Tracheophyta</taxon>
        <taxon>Spermatophyta</taxon>
        <taxon>Magnoliopsida</taxon>
        <taxon>eudicotyledons</taxon>
        <taxon>Gunneridae</taxon>
        <taxon>Pentapetalae</taxon>
        <taxon>asterids</taxon>
        <taxon>campanulids</taxon>
        <taxon>Asterales</taxon>
        <taxon>Asteraceae</taxon>
        <taxon>Asteroideae</taxon>
        <taxon>Anthemideae</taxon>
        <taxon>Anthemidinae</taxon>
        <taxon>Tanacetum</taxon>
    </lineage>
</organism>
<sequence length="114" mass="13069">MLVGIEESRHGPSDAMHNPSQSFEFPSKETCGSQLQPPITKTKVIRVILFSIHSDDGNLSSVNIKQHCGREIVSLRSILWEIDRIDEEEEVAIFQDKYEHVGQKHKMIKKLKSR</sequence>